<dbReference type="Pfam" id="PF05978">
    <property type="entry name" value="UNC-93"/>
    <property type="match status" value="1"/>
</dbReference>
<evidence type="ECO:0000256" key="5">
    <source>
        <dbReference type="ARBA" id="ARBA00023180"/>
    </source>
</evidence>
<name>A0A8K0KLN9_LADFU</name>
<evidence type="ECO:0000256" key="6">
    <source>
        <dbReference type="SAM" id="Phobius"/>
    </source>
</evidence>
<dbReference type="InterPro" id="IPR051617">
    <property type="entry name" value="UNC-93-like_regulator"/>
</dbReference>
<feature type="transmembrane region" description="Helical" evidence="6">
    <location>
        <begin position="14"/>
        <end position="37"/>
    </location>
</feature>
<comment type="caution">
    <text evidence="7">The sequence shown here is derived from an EMBL/GenBank/DDBJ whole genome shotgun (WGS) entry which is preliminary data.</text>
</comment>
<keyword evidence="8" id="KW-1185">Reference proteome</keyword>
<dbReference type="EMBL" id="KZ309043">
    <property type="protein sequence ID" value="KAG8236564.1"/>
    <property type="molecule type" value="Genomic_DNA"/>
</dbReference>
<reference evidence="7" key="1">
    <citation type="submission" date="2013-04" db="EMBL/GenBank/DDBJ databases">
        <authorList>
            <person name="Qu J."/>
            <person name="Murali S.C."/>
            <person name="Bandaranaike D."/>
            <person name="Bellair M."/>
            <person name="Blankenburg K."/>
            <person name="Chao H."/>
            <person name="Dinh H."/>
            <person name="Doddapaneni H."/>
            <person name="Downs B."/>
            <person name="Dugan-Rocha S."/>
            <person name="Elkadiri S."/>
            <person name="Gnanaolivu R.D."/>
            <person name="Hernandez B."/>
            <person name="Javaid M."/>
            <person name="Jayaseelan J.C."/>
            <person name="Lee S."/>
            <person name="Li M."/>
            <person name="Ming W."/>
            <person name="Munidasa M."/>
            <person name="Muniz J."/>
            <person name="Nguyen L."/>
            <person name="Ongeri F."/>
            <person name="Osuji N."/>
            <person name="Pu L.-L."/>
            <person name="Puazo M."/>
            <person name="Qu C."/>
            <person name="Quiroz J."/>
            <person name="Raj R."/>
            <person name="Weissenberger G."/>
            <person name="Xin Y."/>
            <person name="Zou X."/>
            <person name="Han Y."/>
            <person name="Richards S."/>
            <person name="Worley K."/>
            <person name="Muzny D."/>
            <person name="Gibbs R."/>
        </authorList>
    </citation>
    <scope>NUCLEOTIDE SEQUENCE</scope>
    <source>
        <strain evidence="7">Sampled in the wild</strain>
    </source>
</reference>
<organism evidence="7 8">
    <name type="scientific">Ladona fulva</name>
    <name type="common">Scarce chaser dragonfly</name>
    <name type="synonym">Libellula fulva</name>
    <dbReference type="NCBI Taxonomy" id="123851"/>
    <lineage>
        <taxon>Eukaryota</taxon>
        <taxon>Metazoa</taxon>
        <taxon>Ecdysozoa</taxon>
        <taxon>Arthropoda</taxon>
        <taxon>Hexapoda</taxon>
        <taxon>Insecta</taxon>
        <taxon>Pterygota</taxon>
        <taxon>Palaeoptera</taxon>
        <taxon>Odonata</taxon>
        <taxon>Epiprocta</taxon>
        <taxon>Anisoptera</taxon>
        <taxon>Libelluloidea</taxon>
        <taxon>Libellulidae</taxon>
        <taxon>Ladona</taxon>
    </lineage>
</organism>
<evidence type="ECO:0000256" key="2">
    <source>
        <dbReference type="ARBA" id="ARBA00022692"/>
    </source>
</evidence>
<proteinExistence type="predicted"/>
<dbReference type="PANTHER" id="PTHR23294">
    <property type="entry name" value="ET TRANSLATION PRODUCT-RELATED"/>
    <property type="match status" value="1"/>
</dbReference>
<evidence type="ECO:0000313" key="7">
    <source>
        <dbReference type="EMBL" id="KAG8236564.1"/>
    </source>
</evidence>
<comment type="subcellular location">
    <subcellularLocation>
        <location evidence="1">Membrane</location>
        <topology evidence="1">Multi-pass membrane protein</topology>
    </subcellularLocation>
</comment>
<dbReference type="Proteomes" id="UP000792457">
    <property type="component" value="Unassembled WGS sequence"/>
</dbReference>
<evidence type="ECO:0000313" key="8">
    <source>
        <dbReference type="Proteomes" id="UP000792457"/>
    </source>
</evidence>
<dbReference type="OrthoDB" id="196103at2759"/>
<dbReference type="AlphaFoldDB" id="A0A8K0KLN9"/>
<dbReference type="PANTHER" id="PTHR23294:SF0">
    <property type="entry name" value="UNC93-LIKE PROTEIN MFSD11"/>
    <property type="match status" value="1"/>
</dbReference>
<protein>
    <recommendedName>
        <fullName evidence="9">UNC93-like protein MFSD11</fullName>
    </recommendedName>
</protein>
<evidence type="ECO:0000256" key="4">
    <source>
        <dbReference type="ARBA" id="ARBA00023136"/>
    </source>
</evidence>
<accession>A0A8K0KLN9</accession>
<evidence type="ECO:0008006" key="9">
    <source>
        <dbReference type="Google" id="ProtNLM"/>
    </source>
</evidence>
<gene>
    <name evidence="7" type="ORF">J437_LFUL017020</name>
</gene>
<evidence type="ECO:0000256" key="3">
    <source>
        <dbReference type="ARBA" id="ARBA00022989"/>
    </source>
</evidence>
<keyword evidence="3 6" id="KW-1133">Transmembrane helix</keyword>
<evidence type="ECO:0000256" key="1">
    <source>
        <dbReference type="ARBA" id="ARBA00004141"/>
    </source>
</evidence>
<keyword evidence="5" id="KW-0325">Glycoprotein</keyword>
<sequence length="95" mass="10419">MKLTEIIMKVDRKFVNVIILGFGFMFVFTAFQTMGNIEQTVLDSIHDDDNSFTGDGYTSLAVIYAVFAVCNWLAPSILSVTGPKIAMLIGAVTYA</sequence>
<reference evidence="7" key="2">
    <citation type="submission" date="2017-10" db="EMBL/GenBank/DDBJ databases">
        <title>Ladona fulva Genome sequencing and assembly.</title>
        <authorList>
            <person name="Murali S."/>
            <person name="Richards S."/>
            <person name="Bandaranaike D."/>
            <person name="Bellair M."/>
            <person name="Blankenburg K."/>
            <person name="Chao H."/>
            <person name="Dinh H."/>
            <person name="Doddapaneni H."/>
            <person name="Dugan-Rocha S."/>
            <person name="Elkadiri S."/>
            <person name="Gnanaolivu R."/>
            <person name="Hernandez B."/>
            <person name="Skinner E."/>
            <person name="Javaid M."/>
            <person name="Lee S."/>
            <person name="Li M."/>
            <person name="Ming W."/>
            <person name="Munidasa M."/>
            <person name="Muniz J."/>
            <person name="Nguyen L."/>
            <person name="Hughes D."/>
            <person name="Osuji N."/>
            <person name="Pu L.-L."/>
            <person name="Puazo M."/>
            <person name="Qu C."/>
            <person name="Quiroz J."/>
            <person name="Raj R."/>
            <person name="Weissenberger G."/>
            <person name="Xin Y."/>
            <person name="Zou X."/>
            <person name="Han Y."/>
            <person name="Worley K."/>
            <person name="Muzny D."/>
            <person name="Gibbs R."/>
        </authorList>
    </citation>
    <scope>NUCLEOTIDE SEQUENCE</scope>
    <source>
        <strain evidence="7">Sampled in the wild</strain>
    </source>
</reference>
<dbReference type="GO" id="GO:0016020">
    <property type="term" value="C:membrane"/>
    <property type="evidence" value="ECO:0007669"/>
    <property type="project" value="UniProtKB-SubCell"/>
</dbReference>
<keyword evidence="4 6" id="KW-0472">Membrane</keyword>
<keyword evidence="2 6" id="KW-0812">Transmembrane</keyword>
<dbReference type="InterPro" id="IPR010291">
    <property type="entry name" value="Ion_channel_UNC-93"/>
</dbReference>
<feature type="transmembrane region" description="Helical" evidence="6">
    <location>
        <begin position="57"/>
        <end position="78"/>
    </location>
</feature>